<name>A0A0E9TWM9_ANGAN</name>
<dbReference type="AlphaFoldDB" id="A0A0E9TWM9"/>
<accession>A0A0E9TWM9</accession>
<evidence type="ECO:0000313" key="2">
    <source>
        <dbReference type="EMBL" id="JAH57862.1"/>
    </source>
</evidence>
<reference evidence="2" key="1">
    <citation type="submission" date="2014-11" db="EMBL/GenBank/DDBJ databases">
        <authorList>
            <person name="Amaro Gonzalez C."/>
        </authorList>
    </citation>
    <scope>NUCLEOTIDE SEQUENCE</scope>
</reference>
<organism evidence="2">
    <name type="scientific">Anguilla anguilla</name>
    <name type="common">European freshwater eel</name>
    <name type="synonym">Muraena anguilla</name>
    <dbReference type="NCBI Taxonomy" id="7936"/>
    <lineage>
        <taxon>Eukaryota</taxon>
        <taxon>Metazoa</taxon>
        <taxon>Chordata</taxon>
        <taxon>Craniata</taxon>
        <taxon>Vertebrata</taxon>
        <taxon>Euteleostomi</taxon>
        <taxon>Actinopterygii</taxon>
        <taxon>Neopterygii</taxon>
        <taxon>Teleostei</taxon>
        <taxon>Anguilliformes</taxon>
        <taxon>Anguillidae</taxon>
        <taxon>Anguilla</taxon>
    </lineage>
</organism>
<dbReference type="EMBL" id="GBXM01050715">
    <property type="protein sequence ID" value="JAH57862.1"/>
    <property type="molecule type" value="Transcribed_RNA"/>
</dbReference>
<reference evidence="2" key="2">
    <citation type="journal article" date="2015" name="Fish Shellfish Immunol.">
        <title>Early steps in the European eel (Anguilla anguilla)-Vibrio vulnificus interaction in the gills: Role of the RtxA13 toxin.</title>
        <authorList>
            <person name="Callol A."/>
            <person name="Pajuelo D."/>
            <person name="Ebbesson L."/>
            <person name="Teles M."/>
            <person name="MacKenzie S."/>
            <person name="Amaro C."/>
        </authorList>
    </citation>
    <scope>NUCLEOTIDE SEQUENCE</scope>
</reference>
<feature type="region of interest" description="Disordered" evidence="1">
    <location>
        <begin position="1"/>
        <end position="25"/>
    </location>
</feature>
<protein>
    <submittedName>
        <fullName evidence="2">Uncharacterized protein</fullName>
    </submittedName>
</protein>
<evidence type="ECO:0000256" key="1">
    <source>
        <dbReference type="SAM" id="MobiDB-lite"/>
    </source>
</evidence>
<proteinExistence type="predicted"/>
<sequence length="25" mass="2603">MDILDPELIPDFCSRGSEGPSGAVP</sequence>